<evidence type="ECO:0000313" key="3">
    <source>
        <dbReference type="Proteomes" id="UP000484885"/>
    </source>
</evidence>
<organism evidence="2 3">
    <name type="scientific">Wenzhouxiangella limi</name>
    <dbReference type="NCBI Taxonomy" id="2707351"/>
    <lineage>
        <taxon>Bacteria</taxon>
        <taxon>Pseudomonadati</taxon>
        <taxon>Pseudomonadota</taxon>
        <taxon>Gammaproteobacteria</taxon>
        <taxon>Chromatiales</taxon>
        <taxon>Wenzhouxiangellaceae</taxon>
        <taxon>Wenzhouxiangella</taxon>
    </lineage>
</organism>
<comment type="caution">
    <text evidence="2">The sequence shown here is derived from an EMBL/GenBank/DDBJ whole genome shotgun (WGS) entry which is preliminary data.</text>
</comment>
<evidence type="ECO:0000313" key="2">
    <source>
        <dbReference type="EMBL" id="NDY95488.1"/>
    </source>
</evidence>
<feature type="region of interest" description="Disordered" evidence="1">
    <location>
        <begin position="1"/>
        <end position="30"/>
    </location>
</feature>
<dbReference type="AlphaFoldDB" id="A0A845UXR6"/>
<evidence type="ECO:0000256" key="1">
    <source>
        <dbReference type="SAM" id="MobiDB-lite"/>
    </source>
</evidence>
<proteinExistence type="predicted"/>
<feature type="compositionally biased region" description="Polar residues" evidence="1">
    <location>
        <begin position="9"/>
        <end position="18"/>
    </location>
</feature>
<gene>
    <name evidence="2" type="ORF">G3I74_07095</name>
</gene>
<protein>
    <submittedName>
        <fullName evidence="2">Tryptophan synthase subunit beta like protein</fullName>
    </submittedName>
</protein>
<accession>A0A845UXR6</accession>
<keyword evidence="3" id="KW-1185">Reference proteome</keyword>
<sequence length="116" mass="13074">MFIKRDVQGNITAASTTPGPGMDEQIGEDDPDLQEFIGSLSTKSKANEDEVEKLRSSDVELARVVEDIINLLTDKGVIQFTDLPEAAQQKLLQRRILRQHIQRLDLVDEDQDQLMP</sequence>
<reference evidence="2 3" key="1">
    <citation type="submission" date="2020-02" db="EMBL/GenBank/DDBJ databases">
        <authorList>
            <person name="Zhang X.-Y."/>
        </authorList>
    </citation>
    <scope>NUCLEOTIDE SEQUENCE [LARGE SCALE GENOMIC DNA]</scope>
    <source>
        <strain evidence="2 3">C33</strain>
    </source>
</reference>
<name>A0A845UXR6_9GAMM</name>
<dbReference type="Proteomes" id="UP000484885">
    <property type="component" value="Unassembled WGS sequence"/>
</dbReference>
<dbReference type="EMBL" id="JAAGSC010000039">
    <property type="protein sequence ID" value="NDY95488.1"/>
    <property type="molecule type" value="Genomic_DNA"/>
</dbReference>